<evidence type="ECO:0000256" key="1">
    <source>
        <dbReference type="ARBA" id="ARBA00001957"/>
    </source>
</evidence>
<dbReference type="InterPro" id="IPR001031">
    <property type="entry name" value="Thioesterase"/>
</dbReference>
<comment type="caution">
    <text evidence="7">The sequence shown here is derived from an EMBL/GenBank/DDBJ whole genome shotgun (WGS) entry which is preliminary data.</text>
</comment>
<dbReference type="PROSITE" id="PS00012">
    <property type="entry name" value="PHOSPHOPANTETHEINE"/>
    <property type="match status" value="3"/>
</dbReference>
<gene>
    <name evidence="7" type="ORF">OS242_11055</name>
</gene>
<keyword evidence="5" id="KW-0045">Antibiotic biosynthesis</keyword>
<dbReference type="Pfam" id="PF00550">
    <property type="entry name" value="PP-binding"/>
    <property type="match status" value="4"/>
</dbReference>
<comment type="similarity">
    <text evidence="2">Belongs to the ATP-dependent AMP-binding enzyme family.</text>
</comment>
<dbReference type="CDD" id="cd19531">
    <property type="entry name" value="LCL_NRPS-like"/>
    <property type="match status" value="3"/>
</dbReference>
<dbReference type="InterPro" id="IPR025110">
    <property type="entry name" value="AMP-bd_C"/>
</dbReference>
<dbReference type="InterPro" id="IPR020802">
    <property type="entry name" value="TesA-like"/>
</dbReference>
<dbReference type="InterPro" id="IPR045851">
    <property type="entry name" value="AMP-bd_C_sf"/>
</dbReference>
<dbReference type="Gene3D" id="3.30.559.10">
    <property type="entry name" value="Chloramphenicol acetyltransferase-like domain"/>
    <property type="match status" value="3"/>
</dbReference>
<dbReference type="Pfam" id="PF00668">
    <property type="entry name" value="Condensation"/>
    <property type="match status" value="3"/>
</dbReference>
<accession>A0ABT3X0R0</accession>
<reference evidence="7 8" key="1">
    <citation type="submission" date="2022-11" db="EMBL/GenBank/DDBJ databases">
        <title>Study of microbial diversity in lake waters.</title>
        <authorList>
            <person name="Zhang J."/>
        </authorList>
    </citation>
    <scope>NUCLEOTIDE SEQUENCE [LARGE SCALE GENOMIC DNA]</scope>
    <source>
        <strain evidence="7 8">DT12</strain>
    </source>
</reference>
<evidence type="ECO:0000313" key="7">
    <source>
        <dbReference type="EMBL" id="MCX7570500.1"/>
    </source>
</evidence>
<dbReference type="PROSITE" id="PS00455">
    <property type="entry name" value="AMP_BINDING"/>
    <property type="match status" value="3"/>
</dbReference>
<dbReference type="CDD" id="cd05930">
    <property type="entry name" value="A_NRPS"/>
    <property type="match status" value="4"/>
</dbReference>
<dbReference type="NCBIfam" id="NF003417">
    <property type="entry name" value="PRK04813.1"/>
    <property type="match status" value="4"/>
</dbReference>
<protein>
    <submittedName>
        <fullName evidence="7">Amino acid adenylation domain-containing protein</fullName>
    </submittedName>
</protein>
<dbReference type="InterPro" id="IPR020806">
    <property type="entry name" value="PKS_PP-bd"/>
</dbReference>
<dbReference type="InterPro" id="IPR036736">
    <property type="entry name" value="ACP-like_sf"/>
</dbReference>
<evidence type="ECO:0000256" key="4">
    <source>
        <dbReference type="ARBA" id="ARBA00022553"/>
    </source>
</evidence>
<sequence>DASVWEFWAPLLSGAQLVMAEPGGHQDSGYLAAKIRKEHITVLQLVPTMLQMLLEEPTFAGCTSLRRVYCGGEALSVEVKEQFFETLPKASLHNLYGPTEACIDATVWDCEPGRSGRSVPIGRPIANTEIYLLDEALQPVPVGVPGELHIGGRGLARGYWQRPDLTEEKFIPHPLSEEPGARLYKTGDVARYLPNGAIEYLGRADHQVKLRGFRIELGEIENVLLSHPQVKEAVVTAHEVAANDIRLVAYLTAAVEADLDTSELRTHLQNELPDYMIPSAFVALDVLPLTPNGKVDRRALPAPDLSRETAHEYIAPRTPEEGTIAAIWADVMRLEQVGVLDDFFDLGGHSLIATQIMTRIRAAFHADIPLRLLFEAPTVAALAERIGSLREPSAPSEMMQIRAVGREEPLVLSFAQERLWFLEQLMPGASTYNLPAGVRLHGELDSEALERGYQEVIRRHEALRTAFVTVAGQPRQQVLPLDGLRLTRVDLRTLSPDQREKELRTYVEAEARRPFDLASDALIRGVLLQVAEEEHLLLVTMHHIVSDGWSMRVFIRELGTLYESFRTGSPSSLPELDIQYADFAVWQRERLQGAVLDEQIEYWKQQLGGSLPVLQVPTDRPRPAVQTYHGERRWAYWSKELLDSLQGVSSREGVTMYMTLLAAFKAFLYRYTGQSDLLVGTPIAGRTNQQVENLIGFFVNTLVMRSELAGDLQFDSLLQQIRETALEAYAHQDLPFEKLVEVLQPERDMSYSPLFQVLFTYEESALEDMQLSGLTMTPVEADIGAAKFDLSMTIIESESGLTASFQYNTDLFDGATIERMLGHFHHLLESIAADPAQPLAALSMWSESERSEVLSAWNDTRADYPQDAVLHELFEAQAARTPDAVAVSDDRASVTFRELNARSNQLARVLRERGVGADVAVGVLMERSVEMVVSLLGILKAGGAYVPLDPSYPVDRLTYVAEDTAFPVLLTQERLRGLLTGHTAELICLDSEWERIAGAETSNLGHQTEPEHLAYLIYTSGSTGKPKGVMIPHRAICNHMFWMLEAYPLTAEDNVLQKTPFGFDASVWEFWAPLLSGAQLVMAEPGGHQDSGYLAAKIRKENITVLQLVPTMLQMLLEEPTFAGCTSLRRVYCGGEALSVEVKEQFFETLPKASLHNLYGPTEACIDATVWDCEPGRSGRSVPIGRPIANTEIYLLDEALQPVPVGVPGELHIGGRGLARGYWQRPDLTEEKFIPHPLSEEPGARLYKTGDVARYLPNGAIEYLGRADHQVKIRGFRIELGEIENVLLSHPQVKEAVVTAHEVAAGDIRLVAYLTAAVEADLDAAELRTHLQNELPDYMIPSAFVALDVLPLTPNGKVDRRALPAPHFSEAEREHVAPRNEIETTVAAVFAEVLRLEQVGVHDHFFALGGHSLLATQAVSRLRTAFDTEIPLRWLFEAPRVEDLAARLGQSGQGQATAVPLIPVPRTERLPLSFAQERLWFFEQLQPGTAAYNIPGAFRLQGRLDLAALQQSFTRLIERHEPLRTTFTTLHGQPEQVIATDVPFDMPQIDLSLCEDEVRAEEVARLMREEAEAPFDLTTELPLRARVLRLAPEEHILLVTMHHIAADGWSLRVFVRELAHYYEAANQGRETALPDLPIQYADYASWQRTWLQGDALEAQLGYWRQQLSGELAVLQLPLDRKRPAVQTFRGGRASLEMPGELLQKLQELSQREGATLFMTLLAAFQTLLHRYTGQEDIAVGTPIAGRTREELEGLIGFFINTLVMRTAVDRDQNFRELLANVRQTALGAYAHQDVPFERLVDLHTGRDLSHSPLFQVMFDLQQDEPEELSLGGLTLAPLETESGTSKFDLTLSMRETADRLIATIQYNADLFDVTTIQRMLLHLNTLLDGIVAAPEQPISKLTLLTENERVQLNEWNQTSEEVEQPPVHRMVEARAMQTPDGLAVQSGAESMTYRELNDRADRVAAYLHGQGVGKGNLIAVCLERSPLQAVALLGVLKTGAAYLPLDPEYPADRLRFMIEDSRASVLLTDERHRSEMPAFDVPTVCLDSQWEHIEQTGQPQNDVADVTEADLAYVIYTSGSTGKPKGVLVPHRGLTNLAHWHRTSYSLTAADRTTLLAGPAFDASVWEIWPTLTAGASLHVPDEETRLIPERLRDWLIGQRITVSFLPTPLAESVLALAWPSAASLRYLLTGGDRLRVYPAPDLPFALVNHYGPTESSVVATAAFVPAVTDAPAAPSIGKPITNTEVYLLDASLQPVPVGVPGELHIGGAGLADGYLNRPELTAETFIPHPFRGEPGARLYKTGDLARWREDGSIEYLERLDHQVKIRGFRIELGEIEARLARLPQIRETVVLAREDEPGQKRLVAYVVAQAEAASDQAVRSWRSELQSELPDYMVPADFVLLDGLPLTPNGKIDRRALPAPDRTLQDDKSYLAPRTQTEELVANIWADLLHADRVSADDNFFDLGGHSLLATQAAARLREALGVEVPLRTLFEAPALPAFAARLDELKRSEQAVSMPPIRPADHEQFLPLSFAQERLWFFEQFKPGTATYNISMAFRLEGVLHQDALKQSVREIVRRHESLRTAFVTADGQPSQEVLPHVEPIFRTVDLSTLPSGEREEQTNRRIVEETNRPFDIEMPPLLRVYLIKQSAEEHIMILTMHHLITDGWSMNILFRELTSLYQSYSLGVPPSLPEFDIQYGDFAAWQREWLAGDVLDAQLVYWKGKLGRQFPVLQLPTDRPRPAVQTFRGANRNLTLTSEVAASLQALSRREGVTMFMTLLAAFNTLLFRHTGQPDLFVGTPVAGRTNQQVENLIGYFVNTLVMRSELAGDLPFNSLLHQTRETALEAYAHQDLPFEKLVEVLQPDRDMSYSPIFQVMFALQNAADDIPADALPGLTLTPLASELETAKFDLSMTFAEHDGAWIGTLQYNTDLFDGTTIERMLGHFHHLLESIAADPAQPLAALSMWSESERSEVLSAWNDTRADYPQDAVLHELFEAQAARTPDAVAVSDDRASVTFRELNARSNQLARVLRERGVGADVAVGVLMERSVEMVVSLLGILKAGGAYVPLDPSYPVDRLTYVAEDTAFPVLLTQERLRGLLTGHTAEMICLDSEWERFAGAETSNLGLQTEPEHLAYLIYTSGSTGKPKGVMIPHRAICNHMFWMLEAYPLTAEDNVLQKTPFGFDASVWEFWAPLLSGAQLVMAEPGGHQDSGYLAAKIRKANITVLQLVPTMLQMLLEEPAFAGCTSLRRVYCGGEALSVEVKEQFFETLPKASLHNLYGPTEACIDATVWDCEPGRGERSVPIGRPIANTEIYLLDEALQPVPVGVPGELHIGGRGLARGYWQRPDLTEEKFIPHPLSEEPGARLYKTGDVARYLPNGAIEYLGRADHQVKIRGFRIELGEIENVLLQHPQVKESVVIAREAAAGDVRLVAYITAREEVLTEVLDAADLQAHLRGQLPDYMIPSAFVALDALPLTPNGKVDRGALPEPAELREAGAGEYVAPRDELESELTQIWEEVLRVRPVGIRDNFFAIGGHSLLAVRLIAKVRERYACDLPLATLFQHGTVEELSRLIQADSQTGSASSLVRITRGLPGRTPLFFVHPVGGNVLAYSELARALGQEQPFYGLQAYGLNDDSEPLADMSDMAASYLREIREVQPEGPYLLGGWSLGGVVAYEMARQLREAGQEVAMLALLDSRAPIADFKDESLTEEREVLALLVDEIAGQFALDTSDLTSRLDTMDRADVWAALLTLAKASGSLPPGIDATHLERLYRVYRGNLLADYHYQAQPLAQPTVLFRAADEDSPYHRHDAANGWSALVTADLTVREVPGRHSSMLQTPHVGTLADTLAAYVKQTGVSSFTR</sequence>
<dbReference type="InterPro" id="IPR000873">
    <property type="entry name" value="AMP-dep_synth/lig_dom"/>
</dbReference>
<dbReference type="Pfam" id="PF13193">
    <property type="entry name" value="AMP-binding_C"/>
    <property type="match status" value="4"/>
</dbReference>
<keyword evidence="8" id="KW-1185">Reference proteome</keyword>
<dbReference type="PANTHER" id="PTHR45527:SF1">
    <property type="entry name" value="FATTY ACID SYNTHASE"/>
    <property type="match status" value="1"/>
</dbReference>
<dbReference type="SUPFAM" id="SSF52777">
    <property type="entry name" value="CoA-dependent acyltransferases"/>
    <property type="match status" value="6"/>
</dbReference>
<dbReference type="Pfam" id="PF00501">
    <property type="entry name" value="AMP-binding"/>
    <property type="match status" value="4"/>
</dbReference>
<dbReference type="InterPro" id="IPR009081">
    <property type="entry name" value="PP-bd_ACP"/>
</dbReference>
<dbReference type="InterPro" id="IPR006162">
    <property type="entry name" value="Ppantetheine_attach_site"/>
</dbReference>
<organism evidence="7 8">
    <name type="scientific">Tumebacillus lacus</name>
    <dbReference type="NCBI Taxonomy" id="2995335"/>
    <lineage>
        <taxon>Bacteria</taxon>
        <taxon>Bacillati</taxon>
        <taxon>Bacillota</taxon>
        <taxon>Bacilli</taxon>
        <taxon>Bacillales</taxon>
        <taxon>Alicyclobacillaceae</taxon>
        <taxon>Tumebacillus</taxon>
    </lineage>
</organism>
<evidence type="ECO:0000256" key="5">
    <source>
        <dbReference type="ARBA" id="ARBA00023194"/>
    </source>
</evidence>
<dbReference type="Gene3D" id="3.40.50.1820">
    <property type="entry name" value="alpha/beta hydrolase"/>
    <property type="match status" value="1"/>
</dbReference>
<keyword evidence="3" id="KW-0596">Phosphopantetheine</keyword>
<dbReference type="Gene3D" id="2.30.38.10">
    <property type="entry name" value="Luciferase, Domain 3"/>
    <property type="match status" value="3"/>
</dbReference>
<dbReference type="SUPFAM" id="SSF56801">
    <property type="entry name" value="Acetyl-CoA synthetase-like"/>
    <property type="match status" value="4"/>
</dbReference>
<dbReference type="InterPro" id="IPR042099">
    <property type="entry name" value="ANL_N_sf"/>
</dbReference>
<dbReference type="Gene3D" id="3.30.300.30">
    <property type="match status" value="4"/>
</dbReference>
<dbReference type="EMBL" id="JAPMLT010000005">
    <property type="protein sequence ID" value="MCX7570500.1"/>
    <property type="molecule type" value="Genomic_DNA"/>
</dbReference>
<dbReference type="InterPro" id="IPR010071">
    <property type="entry name" value="AA_adenyl_dom"/>
</dbReference>
<dbReference type="Gene3D" id="3.30.559.30">
    <property type="entry name" value="Nonribosomal peptide synthetase, condensation domain"/>
    <property type="match status" value="3"/>
</dbReference>
<dbReference type="PANTHER" id="PTHR45527">
    <property type="entry name" value="NONRIBOSOMAL PEPTIDE SYNTHETASE"/>
    <property type="match status" value="1"/>
</dbReference>
<feature type="domain" description="Carrier" evidence="6">
    <location>
        <begin position="1377"/>
        <end position="1452"/>
    </location>
</feature>
<feature type="domain" description="Carrier" evidence="6">
    <location>
        <begin position="3502"/>
        <end position="3577"/>
    </location>
</feature>
<dbReference type="SUPFAM" id="SSF53474">
    <property type="entry name" value="alpha/beta-Hydrolases"/>
    <property type="match status" value="1"/>
</dbReference>
<evidence type="ECO:0000259" key="6">
    <source>
        <dbReference type="PROSITE" id="PS50075"/>
    </source>
</evidence>
<feature type="domain" description="Carrier" evidence="6">
    <location>
        <begin position="315"/>
        <end position="390"/>
    </location>
</feature>
<dbReference type="SMART" id="SM00824">
    <property type="entry name" value="PKS_TE"/>
    <property type="match status" value="1"/>
</dbReference>
<dbReference type="RefSeq" id="WP_267151753.1">
    <property type="nucleotide sequence ID" value="NZ_JAPMLT010000005.1"/>
</dbReference>
<keyword evidence="4" id="KW-0597">Phosphoprotein</keyword>
<dbReference type="InterPro" id="IPR029058">
    <property type="entry name" value="AB_hydrolase_fold"/>
</dbReference>
<dbReference type="InterPro" id="IPR023213">
    <property type="entry name" value="CAT-like_dom_sf"/>
</dbReference>
<dbReference type="InterPro" id="IPR020845">
    <property type="entry name" value="AMP-binding_CS"/>
</dbReference>
<dbReference type="Gene3D" id="1.10.1200.10">
    <property type="entry name" value="ACP-like"/>
    <property type="match status" value="4"/>
</dbReference>
<feature type="non-terminal residue" evidence="7">
    <location>
        <position position="1"/>
    </location>
</feature>
<evidence type="ECO:0000256" key="3">
    <source>
        <dbReference type="ARBA" id="ARBA00022450"/>
    </source>
</evidence>
<dbReference type="SUPFAM" id="SSF47336">
    <property type="entry name" value="ACP-like"/>
    <property type="match status" value="4"/>
</dbReference>
<name>A0ABT3X0R0_9BACL</name>
<feature type="domain" description="Carrier" evidence="6">
    <location>
        <begin position="2433"/>
        <end position="2508"/>
    </location>
</feature>
<proteinExistence type="inferred from homology"/>
<dbReference type="Proteomes" id="UP001208017">
    <property type="component" value="Unassembled WGS sequence"/>
</dbReference>
<comment type="cofactor">
    <cofactor evidence="1">
        <name>pantetheine 4'-phosphate</name>
        <dbReference type="ChEBI" id="CHEBI:47942"/>
    </cofactor>
</comment>
<dbReference type="NCBIfam" id="TIGR01733">
    <property type="entry name" value="AA-adenyl-dom"/>
    <property type="match status" value="3"/>
</dbReference>
<evidence type="ECO:0000313" key="8">
    <source>
        <dbReference type="Proteomes" id="UP001208017"/>
    </source>
</evidence>
<dbReference type="PROSITE" id="PS50075">
    <property type="entry name" value="CARRIER"/>
    <property type="match status" value="4"/>
</dbReference>
<dbReference type="Gene3D" id="3.40.50.980">
    <property type="match status" value="6"/>
</dbReference>
<dbReference type="SMART" id="SM00823">
    <property type="entry name" value="PKS_PP"/>
    <property type="match status" value="4"/>
</dbReference>
<dbReference type="Gene3D" id="3.40.50.12780">
    <property type="entry name" value="N-terminal domain of ligase-like"/>
    <property type="match status" value="1"/>
</dbReference>
<dbReference type="Pfam" id="PF00975">
    <property type="entry name" value="Thioesterase"/>
    <property type="match status" value="1"/>
</dbReference>
<dbReference type="InterPro" id="IPR001242">
    <property type="entry name" value="Condensation_dom"/>
</dbReference>
<evidence type="ECO:0000256" key="2">
    <source>
        <dbReference type="ARBA" id="ARBA00006432"/>
    </source>
</evidence>